<reference evidence="1" key="1">
    <citation type="submission" date="2022-09" db="EMBL/GenBank/DDBJ databases">
        <title>A Global Phylogenomic Analysis of the Shiitake Genus Lentinula.</title>
        <authorList>
            <consortium name="DOE Joint Genome Institute"/>
            <person name="Sierra-Patev S."/>
            <person name="Min B."/>
            <person name="Naranjo-Ortiz M."/>
            <person name="Looney B."/>
            <person name="Konkel Z."/>
            <person name="Slot J.C."/>
            <person name="Sakamoto Y."/>
            <person name="Steenwyk J.L."/>
            <person name="Rokas A."/>
            <person name="Carro J."/>
            <person name="Camarero S."/>
            <person name="Ferreira P."/>
            <person name="Molpeceres G."/>
            <person name="Ruiz-Duenas F.J."/>
            <person name="Serrano A."/>
            <person name="Henrissat B."/>
            <person name="Drula E."/>
            <person name="Hughes K.W."/>
            <person name="Mata J.L."/>
            <person name="Ishikawa N.K."/>
            <person name="Vargas-Isla R."/>
            <person name="Ushijima S."/>
            <person name="Smith C.A."/>
            <person name="Ahrendt S."/>
            <person name="Andreopoulos W."/>
            <person name="He G."/>
            <person name="Labutti K."/>
            <person name="Lipzen A."/>
            <person name="Ng V."/>
            <person name="Riley R."/>
            <person name="Sandor L."/>
            <person name="Barry K."/>
            <person name="Martinez A.T."/>
            <person name="Xiao Y."/>
            <person name="Gibbons J.G."/>
            <person name="Terashima K."/>
            <person name="Grigoriev I.V."/>
            <person name="Hibbett D.S."/>
        </authorList>
    </citation>
    <scope>NUCLEOTIDE SEQUENCE</scope>
    <source>
        <strain evidence="1">TMI1499</strain>
    </source>
</reference>
<comment type="caution">
    <text evidence="1">The sequence shown here is derived from an EMBL/GenBank/DDBJ whole genome shotgun (WGS) entry which is preliminary data.</text>
</comment>
<evidence type="ECO:0000313" key="2">
    <source>
        <dbReference type="Proteomes" id="UP001163835"/>
    </source>
</evidence>
<accession>A0ACC1TS74</accession>
<feature type="non-terminal residue" evidence="1">
    <location>
        <position position="1"/>
    </location>
</feature>
<gene>
    <name evidence="1" type="ORF">F5876DRAFT_68082</name>
</gene>
<proteinExistence type="predicted"/>
<dbReference type="EMBL" id="MU795301">
    <property type="protein sequence ID" value="KAJ3807493.1"/>
    <property type="molecule type" value="Genomic_DNA"/>
</dbReference>
<name>A0ACC1TS74_9AGAR</name>
<sequence length="200" mass="22242">LISDRATKTPTTNRSSIDIEQIKEWLTAVLMANIIGTITITTTITIIHLSLRSPHIHHTHHTHRYRRHEPQSADQDYWTGRTILTPAALRPNNQSKPKKAEPGPKPKQENFKDSELYVAPVRPPIPARPHNDSVWIHVTPPQATSPPWAPAPSRYGWTTTISTPGSGYARGGAGLVDFEEVVFASWLAGGLLKGFDYDGY</sequence>
<protein>
    <submittedName>
        <fullName evidence="1">Uncharacterized protein</fullName>
    </submittedName>
</protein>
<organism evidence="1 2">
    <name type="scientific">Lentinula aff. lateritia</name>
    <dbReference type="NCBI Taxonomy" id="2804960"/>
    <lineage>
        <taxon>Eukaryota</taxon>
        <taxon>Fungi</taxon>
        <taxon>Dikarya</taxon>
        <taxon>Basidiomycota</taxon>
        <taxon>Agaricomycotina</taxon>
        <taxon>Agaricomycetes</taxon>
        <taxon>Agaricomycetidae</taxon>
        <taxon>Agaricales</taxon>
        <taxon>Marasmiineae</taxon>
        <taxon>Omphalotaceae</taxon>
        <taxon>Lentinula</taxon>
    </lineage>
</organism>
<dbReference type="Proteomes" id="UP001163835">
    <property type="component" value="Unassembled WGS sequence"/>
</dbReference>
<keyword evidence="2" id="KW-1185">Reference proteome</keyword>
<evidence type="ECO:0000313" key="1">
    <source>
        <dbReference type="EMBL" id="KAJ3807493.1"/>
    </source>
</evidence>